<evidence type="ECO:0000256" key="5">
    <source>
        <dbReference type="SAM" id="SignalP"/>
    </source>
</evidence>
<dbReference type="GO" id="GO:0046872">
    <property type="term" value="F:metal ion binding"/>
    <property type="evidence" value="ECO:0007669"/>
    <property type="project" value="UniProtKB-KW"/>
</dbReference>
<evidence type="ECO:0000256" key="2">
    <source>
        <dbReference type="ARBA" id="ARBA00022723"/>
    </source>
</evidence>
<dbReference type="PANTHER" id="PTHR35889:SF3">
    <property type="entry name" value="F-BOX DOMAIN-CONTAINING PROTEIN"/>
    <property type="match status" value="1"/>
</dbReference>
<evidence type="ECO:0000256" key="4">
    <source>
        <dbReference type="PROSITE-ProRule" id="PRU00433"/>
    </source>
</evidence>
<dbReference type="PANTHER" id="PTHR35889">
    <property type="entry name" value="CYCLOINULO-OLIGOSACCHARIDE FRUCTANOTRANSFERASE-RELATED"/>
    <property type="match status" value="1"/>
</dbReference>
<dbReference type="GO" id="GO:0020037">
    <property type="term" value="F:heme binding"/>
    <property type="evidence" value="ECO:0007669"/>
    <property type="project" value="InterPro"/>
</dbReference>
<feature type="signal peptide" evidence="5">
    <location>
        <begin position="1"/>
        <end position="19"/>
    </location>
</feature>
<evidence type="ECO:0000313" key="8">
    <source>
        <dbReference type="Proteomes" id="UP000315700"/>
    </source>
</evidence>
<accession>A0A517SAG3</accession>
<keyword evidence="8" id="KW-1185">Reference proteome</keyword>
<dbReference type="InParanoid" id="A0A517SAG3"/>
<dbReference type="EMBL" id="CP036271">
    <property type="protein sequence ID" value="QDT53125.1"/>
    <property type="molecule type" value="Genomic_DNA"/>
</dbReference>
<dbReference type="Pfam" id="PF07635">
    <property type="entry name" value="PSCyt1"/>
    <property type="match status" value="1"/>
</dbReference>
<organism evidence="7 8">
    <name type="scientific">Caulifigura coniformis</name>
    <dbReference type="NCBI Taxonomy" id="2527983"/>
    <lineage>
        <taxon>Bacteria</taxon>
        <taxon>Pseudomonadati</taxon>
        <taxon>Planctomycetota</taxon>
        <taxon>Planctomycetia</taxon>
        <taxon>Planctomycetales</taxon>
        <taxon>Planctomycetaceae</taxon>
        <taxon>Caulifigura</taxon>
    </lineage>
</organism>
<evidence type="ECO:0000313" key="7">
    <source>
        <dbReference type="EMBL" id="QDT53125.1"/>
    </source>
</evidence>
<dbReference type="PROSITE" id="PS51007">
    <property type="entry name" value="CYTC"/>
    <property type="match status" value="1"/>
</dbReference>
<dbReference type="SUPFAM" id="SSF46626">
    <property type="entry name" value="Cytochrome c"/>
    <property type="match status" value="1"/>
</dbReference>
<keyword evidence="1 4" id="KW-0349">Heme</keyword>
<dbReference type="OrthoDB" id="127107at2"/>
<dbReference type="KEGG" id="ccos:Pan44_11400"/>
<feature type="domain" description="Cytochrome c" evidence="6">
    <location>
        <begin position="28"/>
        <end position="125"/>
    </location>
</feature>
<reference evidence="7 8" key="1">
    <citation type="submission" date="2019-02" db="EMBL/GenBank/DDBJ databases">
        <title>Deep-cultivation of Planctomycetes and their phenomic and genomic characterization uncovers novel biology.</title>
        <authorList>
            <person name="Wiegand S."/>
            <person name="Jogler M."/>
            <person name="Boedeker C."/>
            <person name="Pinto D."/>
            <person name="Vollmers J."/>
            <person name="Rivas-Marin E."/>
            <person name="Kohn T."/>
            <person name="Peeters S.H."/>
            <person name="Heuer A."/>
            <person name="Rast P."/>
            <person name="Oberbeckmann S."/>
            <person name="Bunk B."/>
            <person name="Jeske O."/>
            <person name="Meyerdierks A."/>
            <person name="Storesund J.E."/>
            <person name="Kallscheuer N."/>
            <person name="Luecker S."/>
            <person name="Lage O.M."/>
            <person name="Pohl T."/>
            <person name="Merkel B.J."/>
            <person name="Hornburger P."/>
            <person name="Mueller R.-W."/>
            <person name="Bruemmer F."/>
            <person name="Labrenz M."/>
            <person name="Spormann A.M."/>
            <person name="Op den Camp H."/>
            <person name="Overmann J."/>
            <person name="Amann R."/>
            <person name="Jetten M.S.M."/>
            <person name="Mascher T."/>
            <person name="Medema M.H."/>
            <person name="Devos D.P."/>
            <person name="Kaster A.-K."/>
            <person name="Ovreas L."/>
            <person name="Rohde M."/>
            <person name="Galperin M.Y."/>
            <person name="Jogler C."/>
        </authorList>
    </citation>
    <scope>NUCLEOTIDE SEQUENCE [LARGE SCALE GENOMIC DNA]</scope>
    <source>
        <strain evidence="7 8">Pan44</strain>
    </source>
</reference>
<dbReference type="InterPro" id="IPR011429">
    <property type="entry name" value="Cyt_c_Planctomycete-type"/>
</dbReference>
<keyword evidence="5" id="KW-0732">Signal</keyword>
<dbReference type="Pfam" id="PF07583">
    <property type="entry name" value="PSCyt2"/>
    <property type="match status" value="1"/>
</dbReference>
<dbReference type="InterPro" id="IPR022655">
    <property type="entry name" value="DUF1553"/>
</dbReference>
<dbReference type="AlphaFoldDB" id="A0A517SAG3"/>
<evidence type="ECO:0000256" key="1">
    <source>
        <dbReference type="ARBA" id="ARBA00022617"/>
    </source>
</evidence>
<dbReference type="Pfam" id="PF07587">
    <property type="entry name" value="PSD1"/>
    <property type="match status" value="1"/>
</dbReference>
<name>A0A517SAG3_9PLAN</name>
<dbReference type="InterPro" id="IPR036909">
    <property type="entry name" value="Cyt_c-like_dom_sf"/>
</dbReference>
<dbReference type="InterPro" id="IPR011444">
    <property type="entry name" value="DUF1549"/>
</dbReference>
<dbReference type="GO" id="GO:0009055">
    <property type="term" value="F:electron transfer activity"/>
    <property type="evidence" value="ECO:0007669"/>
    <property type="project" value="InterPro"/>
</dbReference>
<protein>
    <submittedName>
        <fullName evidence="7">Planctomycete cytochrome C</fullName>
    </submittedName>
</protein>
<evidence type="ECO:0000256" key="3">
    <source>
        <dbReference type="ARBA" id="ARBA00023004"/>
    </source>
</evidence>
<dbReference type="RefSeq" id="WP_145028074.1">
    <property type="nucleotide sequence ID" value="NZ_CP036271.1"/>
</dbReference>
<dbReference type="Proteomes" id="UP000315700">
    <property type="component" value="Chromosome"/>
</dbReference>
<feature type="chain" id="PRO_5022025223" evidence="5">
    <location>
        <begin position="20"/>
        <end position="928"/>
    </location>
</feature>
<dbReference type="Gene3D" id="1.10.760.10">
    <property type="entry name" value="Cytochrome c-like domain"/>
    <property type="match status" value="1"/>
</dbReference>
<evidence type="ECO:0000259" key="6">
    <source>
        <dbReference type="PROSITE" id="PS51007"/>
    </source>
</evidence>
<gene>
    <name evidence="7" type="ORF">Pan44_11400</name>
</gene>
<keyword evidence="2 4" id="KW-0479">Metal-binding</keyword>
<proteinExistence type="predicted"/>
<sequence precursor="true">MRFASYTLLLLMSGSFGGAIGFSAESVAADPDREKSFEAHVRPLLVKRCGNCHGPEKQQGDLRLDLKPSVLGEKPGEGVVVPGKPDESRLLEVIRYTAGETQMPPAGKLPAVEIDILTNWIKDGAYWPDHGPATGTKTSAGLPKSADGQWDFAAIATSHWAFAPPAKPALPEIKDAGRVQRPMDRFVIKQLEAAGLSLSPPVDRRTLAKRAWFDLVGVPPTYEEVEAFANDPAPDAFEKLVDHLLALPQYGERWGRHWLDVARYADTKGYVFTENRFYPFSFTYRDYVIQSFNNDKPYDQFILEQLAADQLGKPAGDESLAALGFLTVGRRYLNNQQDIIDDRIDVVSRGLLGLSVSCARCHDHKFDPIPTADYYSLYGVFASCSEPEDLPLIGEPVDSPEYQAYREEFVKRQKACDDYEARVYVELKDHLRTRAGDYMQAILKEEKKLPEGVSLSYKDGEPADRLIAHWKQHLGRVKQDHPVLGLWKRLVDAPAAEFSKRLATELAEATPPLNPRVKTALASAPPQNIVELAKAYGTLFAAIDAEWTAATKDVPSPPAQLGDADSEDVRRVLYGEASVTSFPQSDTKRLFGRNHRDHLKELEKKLAQLNVDSPGAPPRAMVVQDNPSPTEPVIFVRGNAGRRGEKVPRRFPRILNHAGAAFQKGSGRLELAKAIVDPANPLTARVMVNRVWMLHFGTPLVASPSDFGVRADAPTNPELLDYLADFFVKSGWSIKELHREMLLSATWQQQSLDRPDARAVDSENSLYWRMNRRRREFESLRDSWLAAAGKLDPRMFGRPVNIETQPYTGRRTIYELVDRNNLPGLLRTFDFPTPDSSSAQRPQTTVPQQALYGMNSPFIQELAAALADRPRASDNPDTRATQLFRYALGRDPLPDESRALTEAVSAGAFDWPEAAQVLLLSNEFAFVD</sequence>
<dbReference type="InterPro" id="IPR009056">
    <property type="entry name" value="Cyt_c-like_dom"/>
</dbReference>
<keyword evidence="3 4" id="KW-0408">Iron</keyword>